<keyword evidence="3" id="KW-1185">Reference proteome</keyword>
<name>A0AAV4HL35_9GAST</name>
<dbReference type="AlphaFoldDB" id="A0AAV4HL35"/>
<evidence type="ECO:0000313" key="2">
    <source>
        <dbReference type="EMBL" id="GFR97365.1"/>
    </source>
</evidence>
<accession>A0AAV4HL35</accession>
<organism evidence="2 3">
    <name type="scientific">Elysia marginata</name>
    <dbReference type="NCBI Taxonomy" id="1093978"/>
    <lineage>
        <taxon>Eukaryota</taxon>
        <taxon>Metazoa</taxon>
        <taxon>Spiralia</taxon>
        <taxon>Lophotrochozoa</taxon>
        <taxon>Mollusca</taxon>
        <taxon>Gastropoda</taxon>
        <taxon>Heterobranchia</taxon>
        <taxon>Euthyneura</taxon>
        <taxon>Panpulmonata</taxon>
        <taxon>Sacoglossa</taxon>
        <taxon>Placobranchoidea</taxon>
        <taxon>Plakobranchidae</taxon>
        <taxon>Elysia</taxon>
    </lineage>
</organism>
<reference evidence="2 3" key="1">
    <citation type="journal article" date="2021" name="Elife">
        <title>Chloroplast acquisition without the gene transfer in kleptoplastic sea slugs, Plakobranchus ocellatus.</title>
        <authorList>
            <person name="Maeda T."/>
            <person name="Takahashi S."/>
            <person name="Yoshida T."/>
            <person name="Shimamura S."/>
            <person name="Takaki Y."/>
            <person name="Nagai Y."/>
            <person name="Toyoda A."/>
            <person name="Suzuki Y."/>
            <person name="Arimoto A."/>
            <person name="Ishii H."/>
            <person name="Satoh N."/>
            <person name="Nishiyama T."/>
            <person name="Hasebe M."/>
            <person name="Maruyama T."/>
            <person name="Minagawa J."/>
            <person name="Obokata J."/>
            <person name="Shigenobu S."/>
        </authorList>
    </citation>
    <scope>NUCLEOTIDE SEQUENCE [LARGE SCALE GENOMIC DNA]</scope>
</reference>
<evidence type="ECO:0000256" key="1">
    <source>
        <dbReference type="SAM" id="MobiDB-lite"/>
    </source>
</evidence>
<dbReference type="Proteomes" id="UP000762676">
    <property type="component" value="Unassembled WGS sequence"/>
</dbReference>
<dbReference type="EMBL" id="BMAT01012698">
    <property type="protein sequence ID" value="GFR97365.1"/>
    <property type="molecule type" value="Genomic_DNA"/>
</dbReference>
<feature type="region of interest" description="Disordered" evidence="1">
    <location>
        <begin position="68"/>
        <end position="99"/>
    </location>
</feature>
<protein>
    <submittedName>
        <fullName evidence="2">Uncharacterized protein</fullName>
    </submittedName>
</protein>
<gene>
    <name evidence="2" type="ORF">ElyMa_006322200</name>
</gene>
<evidence type="ECO:0000313" key="3">
    <source>
        <dbReference type="Proteomes" id="UP000762676"/>
    </source>
</evidence>
<proteinExistence type="predicted"/>
<comment type="caution">
    <text evidence="2">The sequence shown here is derived from an EMBL/GenBank/DDBJ whole genome shotgun (WGS) entry which is preliminary data.</text>
</comment>
<sequence>MRGLPVQLYQIVLAIYSSSSAKENFAYHSIYEGIGEFLRKKTLLFISEQDYFYHPSDYFLPLNTKPYWTKPHTKKKKKNQQQTKEEKQQQQNKQLNDKVTSSMTYFDPCKNTTKDVTELCSTNYFAASYIDKPGPNKLGDLACP</sequence>